<gene>
    <name evidence="2" type="ORF">ACFFGT_07370</name>
</gene>
<proteinExistence type="predicted"/>
<evidence type="ECO:0000256" key="1">
    <source>
        <dbReference type="SAM" id="Phobius"/>
    </source>
</evidence>
<feature type="transmembrane region" description="Helical" evidence="1">
    <location>
        <begin position="12"/>
        <end position="34"/>
    </location>
</feature>
<keyword evidence="1" id="KW-0472">Membrane</keyword>
<organism evidence="2 3">
    <name type="scientific">Mucilaginibacter angelicae</name>
    <dbReference type="NCBI Taxonomy" id="869718"/>
    <lineage>
        <taxon>Bacteria</taxon>
        <taxon>Pseudomonadati</taxon>
        <taxon>Bacteroidota</taxon>
        <taxon>Sphingobacteriia</taxon>
        <taxon>Sphingobacteriales</taxon>
        <taxon>Sphingobacteriaceae</taxon>
        <taxon>Mucilaginibacter</taxon>
    </lineage>
</organism>
<keyword evidence="1" id="KW-1133">Transmembrane helix</keyword>
<dbReference type="RefSeq" id="WP_377021866.1">
    <property type="nucleotide sequence ID" value="NZ_JBHLTS010000018.1"/>
</dbReference>
<sequence length="118" mass="13216">MKKRPVYLIFNIIYQLITCYCLLFANAFLNDFFVPQRLIHTRNGTALVKASSSVYAIIRTLALLGEAAIIILLIYVVNQLILSDTEDKATRLLVAGKTAKVNIGVTLCLLLVLIWAQF</sequence>
<reference evidence="2 3" key="1">
    <citation type="submission" date="2024-09" db="EMBL/GenBank/DDBJ databases">
        <authorList>
            <person name="Sun Q."/>
            <person name="Mori K."/>
        </authorList>
    </citation>
    <scope>NUCLEOTIDE SEQUENCE [LARGE SCALE GENOMIC DNA]</scope>
    <source>
        <strain evidence="2 3">NCAIM B.02415</strain>
    </source>
</reference>
<keyword evidence="3" id="KW-1185">Reference proteome</keyword>
<keyword evidence="1" id="KW-0812">Transmembrane</keyword>
<feature type="transmembrane region" description="Helical" evidence="1">
    <location>
        <begin position="54"/>
        <end position="77"/>
    </location>
</feature>
<protein>
    <submittedName>
        <fullName evidence="2">Uncharacterized protein</fullName>
    </submittedName>
</protein>
<evidence type="ECO:0000313" key="3">
    <source>
        <dbReference type="Proteomes" id="UP001589828"/>
    </source>
</evidence>
<dbReference type="Proteomes" id="UP001589828">
    <property type="component" value="Unassembled WGS sequence"/>
</dbReference>
<name>A0ABV6L3H0_9SPHI</name>
<accession>A0ABV6L3H0</accession>
<feature type="transmembrane region" description="Helical" evidence="1">
    <location>
        <begin position="98"/>
        <end position="116"/>
    </location>
</feature>
<comment type="caution">
    <text evidence="2">The sequence shown here is derived from an EMBL/GenBank/DDBJ whole genome shotgun (WGS) entry which is preliminary data.</text>
</comment>
<dbReference type="EMBL" id="JBHLTS010000018">
    <property type="protein sequence ID" value="MFC0514010.1"/>
    <property type="molecule type" value="Genomic_DNA"/>
</dbReference>
<evidence type="ECO:0000313" key="2">
    <source>
        <dbReference type="EMBL" id="MFC0514010.1"/>
    </source>
</evidence>